<comment type="caution">
    <text evidence="5">The sequence shown here is derived from an EMBL/GenBank/DDBJ whole genome shotgun (WGS) entry which is preliminary data.</text>
</comment>
<reference evidence="5 6" key="1">
    <citation type="journal article" date="2016" name="Environ. Microbiol.">
        <title>New Methyloceanibacter diversity from North Sea sediments includes methanotroph containing solely the soluble methane monooxygenase.</title>
        <authorList>
            <person name="Vekeman B."/>
            <person name="Kerckhof F.M."/>
            <person name="Cremers G."/>
            <person name="de Vos P."/>
            <person name="Vandamme P."/>
            <person name="Boon N."/>
            <person name="Op den Camp H.J."/>
            <person name="Heylen K."/>
        </authorList>
    </citation>
    <scope>NUCLEOTIDE SEQUENCE [LARGE SCALE GENOMIC DNA]</scope>
    <source>
        <strain evidence="5 6">R-67174</strain>
    </source>
</reference>
<dbReference type="AlphaFoldDB" id="A0A1E3W2K3"/>
<keyword evidence="2" id="KW-0238">DNA-binding</keyword>
<accession>A0A1E3W2K3</accession>
<evidence type="ECO:0000256" key="3">
    <source>
        <dbReference type="ARBA" id="ARBA00023163"/>
    </source>
</evidence>
<evidence type="ECO:0000313" key="5">
    <source>
        <dbReference type="EMBL" id="ODR99969.1"/>
    </source>
</evidence>
<dbReference type="SUPFAM" id="SSF46689">
    <property type="entry name" value="Homeodomain-like"/>
    <property type="match status" value="1"/>
</dbReference>
<name>A0A1E3W2K3_9HYPH</name>
<protein>
    <recommendedName>
        <fullName evidence="4">HTH araC/xylS-type domain-containing protein</fullName>
    </recommendedName>
</protein>
<dbReference type="InterPro" id="IPR018060">
    <property type="entry name" value="HTH_AraC"/>
</dbReference>
<keyword evidence="1" id="KW-0805">Transcription regulation</keyword>
<evidence type="ECO:0000259" key="4">
    <source>
        <dbReference type="PROSITE" id="PS01124"/>
    </source>
</evidence>
<dbReference type="SMART" id="SM00342">
    <property type="entry name" value="HTH_ARAC"/>
    <property type="match status" value="1"/>
</dbReference>
<gene>
    <name evidence="5" type="ORF">AUC68_02355</name>
</gene>
<dbReference type="GO" id="GO:0043565">
    <property type="term" value="F:sequence-specific DNA binding"/>
    <property type="evidence" value="ECO:0007669"/>
    <property type="project" value="InterPro"/>
</dbReference>
<dbReference type="OrthoDB" id="7285481at2"/>
<keyword evidence="6" id="KW-1185">Reference proteome</keyword>
<dbReference type="STRING" id="1774968.AUC68_02355"/>
<dbReference type="PROSITE" id="PS01124">
    <property type="entry name" value="HTH_ARAC_FAMILY_2"/>
    <property type="match status" value="1"/>
</dbReference>
<feature type="domain" description="HTH araC/xylS-type" evidence="4">
    <location>
        <begin position="212"/>
        <end position="313"/>
    </location>
</feature>
<evidence type="ECO:0000313" key="6">
    <source>
        <dbReference type="Proteomes" id="UP000094501"/>
    </source>
</evidence>
<dbReference type="Proteomes" id="UP000094501">
    <property type="component" value="Unassembled WGS sequence"/>
</dbReference>
<dbReference type="Gene3D" id="1.10.10.60">
    <property type="entry name" value="Homeodomain-like"/>
    <property type="match status" value="1"/>
</dbReference>
<dbReference type="InterPro" id="IPR050204">
    <property type="entry name" value="AraC_XylS_family_regulators"/>
</dbReference>
<dbReference type="GO" id="GO:0003700">
    <property type="term" value="F:DNA-binding transcription factor activity"/>
    <property type="evidence" value="ECO:0007669"/>
    <property type="project" value="InterPro"/>
</dbReference>
<evidence type="ECO:0000256" key="1">
    <source>
        <dbReference type="ARBA" id="ARBA00023015"/>
    </source>
</evidence>
<dbReference type="Pfam" id="PF12833">
    <property type="entry name" value="HTH_18"/>
    <property type="match status" value="1"/>
</dbReference>
<proteinExistence type="predicted"/>
<sequence length="316" mass="35460">MAIGRVYLSSFDPEAMEESIQKSHFEHYLDSPGQFHGTILQATNARTRLDWGRYNLPVLARGPAPPDRMTLGVLLNERHESLFNGSVLSPGSMMVYGEGEELNVRLTPNSNWLSIQVDRPTLAEIGIEFPDSGFRCWDTGAGRALRAQILKNARFLESASQRTRWADTLAANQAINDVEDDVLLTLAGFTEGRRFYSESSMTSTDRTLQTVREAASYMDANVEFPITMSEICLALNTNIKALERAFLRTYGLGPKQYLLKKRLSKLRQLLICGSDREHALMDAYLSCGLFHFGRAAQNYKAFFGELPSLTLSRSRS</sequence>
<dbReference type="InterPro" id="IPR009057">
    <property type="entry name" value="Homeodomain-like_sf"/>
</dbReference>
<dbReference type="RefSeq" id="WP_069436811.1">
    <property type="nucleotide sequence ID" value="NZ_LPWG01000010.1"/>
</dbReference>
<evidence type="ECO:0000256" key="2">
    <source>
        <dbReference type="ARBA" id="ARBA00023125"/>
    </source>
</evidence>
<dbReference type="PANTHER" id="PTHR46796">
    <property type="entry name" value="HTH-TYPE TRANSCRIPTIONAL ACTIVATOR RHAS-RELATED"/>
    <property type="match status" value="1"/>
</dbReference>
<dbReference type="EMBL" id="LPWG01000010">
    <property type="protein sequence ID" value="ODR99969.1"/>
    <property type="molecule type" value="Genomic_DNA"/>
</dbReference>
<keyword evidence="3" id="KW-0804">Transcription</keyword>
<organism evidence="5 6">
    <name type="scientific">Methyloceanibacter methanicus</name>
    <dbReference type="NCBI Taxonomy" id="1774968"/>
    <lineage>
        <taxon>Bacteria</taxon>
        <taxon>Pseudomonadati</taxon>
        <taxon>Pseudomonadota</taxon>
        <taxon>Alphaproteobacteria</taxon>
        <taxon>Hyphomicrobiales</taxon>
        <taxon>Hyphomicrobiaceae</taxon>
        <taxon>Methyloceanibacter</taxon>
    </lineage>
</organism>